<dbReference type="AlphaFoldDB" id="A0A3M7S1A6"/>
<evidence type="ECO:0000313" key="3">
    <source>
        <dbReference type="Proteomes" id="UP000276133"/>
    </source>
</evidence>
<proteinExistence type="predicted"/>
<name>A0A3M7S1A6_BRAPC</name>
<dbReference type="Proteomes" id="UP000276133">
    <property type="component" value="Unassembled WGS sequence"/>
</dbReference>
<comment type="caution">
    <text evidence="2">The sequence shown here is derived from an EMBL/GenBank/DDBJ whole genome shotgun (WGS) entry which is preliminary data.</text>
</comment>
<feature type="transmembrane region" description="Helical" evidence="1">
    <location>
        <begin position="12"/>
        <end position="34"/>
    </location>
</feature>
<protein>
    <submittedName>
        <fullName evidence="2">Uncharacterized protein</fullName>
    </submittedName>
</protein>
<dbReference type="EMBL" id="REGN01002230">
    <property type="protein sequence ID" value="RNA29415.1"/>
    <property type="molecule type" value="Genomic_DNA"/>
</dbReference>
<keyword evidence="1" id="KW-1133">Transmembrane helix</keyword>
<evidence type="ECO:0000256" key="1">
    <source>
        <dbReference type="SAM" id="Phobius"/>
    </source>
</evidence>
<evidence type="ECO:0000313" key="2">
    <source>
        <dbReference type="EMBL" id="RNA29415.1"/>
    </source>
</evidence>
<keyword evidence="3" id="KW-1185">Reference proteome</keyword>
<gene>
    <name evidence="2" type="ORF">BpHYR1_013252</name>
</gene>
<organism evidence="2 3">
    <name type="scientific">Brachionus plicatilis</name>
    <name type="common">Marine rotifer</name>
    <name type="synonym">Brachionus muelleri</name>
    <dbReference type="NCBI Taxonomy" id="10195"/>
    <lineage>
        <taxon>Eukaryota</taxon>
        <taxon>Metazoa</taxon>
        <taxon>Spiralia</taxon>
        <taxon>Gnathifera</taxon>
        <taxon>Rotifera</taxon>
        <taxon>Eurotatoria</taxon>
        <taxon>Monogononta</taxon>
        <taxon>Pseudotrocha</taxon>
        <taxon>Ploima</taxon>
        <taxon>Brachionidae</taxon>
        <taxon>Brachionus</taxon>
    </lineage>
</organism>
<reference evidence="2 3" key="1">
    <citation type="journal article" date="2018" name="Sci. Rep.">
        <title>Genomic signatures of local adaptation to the degree of environmental predictability in rotifers.</title>
        <authorList>
            <person name="Franch-Gras L."/>
            <person name="Hahn C."/>
            <person name="Garcia-Roger E.M."/>
            <person name="Carmona M.J."/>
            <person name="Serra M."/>
            <person name="Gomez A."/>
        </authorList>
    </citation>
    <scope>NUCLEOTIDE SEQUENCE [LARGE SCALE GENOMIC DNA]</scope>
    <source>
        <strain evidence="2">HYR1</strain>
    </source>
</reference>
<sequence>MSRYSHIKLCFGYLVFKVVGNFWPLVLFVTFWMLEVVGDWTLANNQSPTTSKDQKLEIIPDFFIPVFKRENKYSIGYK</sequence>
<keyword evidence="1" id="KW-0472">Membrane</keyword>
<keyword evidence="1" id="KW-0812">Transmembrane</keyword>
<accession>A0A3M7S1A6</accession>